<keyword evidence="1" id="KW-0472">Membrane</keyword>
<evidence type="ECO:0000256" key="1">
    <source>
        <dbReference type="SAM" id="Phobius"/>
    </source>
</evidence>
<sequence length="136" mass="14103">MSGARRRRASVVLALAAALAYGSWAVFCNWGHGASAAVRAGGAQAVLSFSSTFAMARIADWLFRLGRTPVQGLILGIVCAVLLMFGLMYGVHATMGTRSILATIAPSLLVGSVFITLYVFTAYASATRGAEIEGGA</sequence>
<gene>
    <name evidence="2" type="ORF">SOCEGT47_038980</name>
</gene>
<dbReference type="Proteomes" id="UP000295781">
    <property type="component" value="Chromosome"/>
</dbReference>
<protein>
    <submittedName>
        <fullName evidence="2">Uncharacterized protein</fullName>
    </submittedName>
</protein>
<organism evidence="2 3">
    <name type="scientific">Sorangium cellulosum</name>
    <name type="common">Polyangium cellulosum</name>
    <dbReference type="NCBI Taxonomy" id="56"/>
    <lineage>
        <taxon>Bacteria</taxon>
        <taxon>Pseudomonadati</taxon>
        <taxon>Myxococcota</taxon>
        <taxon>Polyangia</taxon>
        <taxon>Polyangiales</taxon>
        <taxon>Polyangiaceae</taxon>
        <taxon>Sorangium</taxon>
    </lineage>
</organism>
<feature type="transmembrane region" description="Helical" evidence="1">
    <location>
        <begin position="70"/>
        <end position="88"/>
    </location>
</feature>
<dbReference type="EMBL" id="CP012670">
    <property type="protein sequence ID" value="AUX23373.1"/>
    <property type="molecule type" value="Genomic_DNA"/>
</dbReference>
<evidence type="ECO:0000313" key="2">
    <source>
        <dbReference type="EMBL" id="AUX23373.1"/>
    </source>
</evidence>
<proteinExistence type="predicted"/>
<name>A0A4P2Q3A9_SORCE</name>
<evidence type="ECO:0000313" key="3">
    <source>
        <dbReference type="Proteomes" id="UP000295781"/>
    </source>
</evidence>
<keyword evidence="1" id="KW-0812">Transmembrane</keyword>
<accession>A0A4P2Q3A9</accession>
<reference evidence="2 3" key="1">
    <citation type="submission" date="2015-09" db="EMBL/GenBank/DDBJ databases">
        <title>Sorangium comparison.</title>
        <authorList>
            <person name="Zaburannyi N."/>
            <person name="Bunk B."/>
            <person name="Overmann J."/>
            <person name="Mueller R."/>
        </authorList>
    </citation>
    <scope>NUCLEOTIDE SEQUENCE [LARGE SCALE GENOMIC DNA]</scope>
    <source>
        <strain evidence="2 3">So ceGT47</strain>
    </source>
</reference>
<dbReference type="RefSeq" id="WP_129348491.1">
    <property type="nucleotide sequence ID" value="NZ_CP012670.1"/>
</dbReference>
<keyword evidence="1" id="KW-1133">Transmembrane helix</keyword>
<dbReference type="AlphaFoldDB" id="A0A4P2Q3A9"/>
<feature type="transmembrane region" description="Helical" evidence="1">
    <location>
        <begin position="100"/>
        <end position="120"/>
    </location>
</feature>